<feature type="region of interest" description="Disordered" evidence="2">
    <location>
        <begin position="127"/>
        <end position="151"/>
    </location>
</feature>
<protein>
    <recommendedName>
        <fullName evidence="4">Yeast cell wall synthesis Kre9/Knh1-like N-terminal domain-containing protein</fullName>
    </recommendedName>
</protein>
<dbReference type="OrthoDB" id="4094614at2759"/>
<dbReference type="PANTHER" id="PTHR40633">
    <property type="entry name" value="MATRIX PROTEIN, PUTATIVE (AFU_ORTHOLOGUE AFUA_8G05410)-RELATED"/>
    <property type="match status" value="1"/>
</dbReference>
<evidence type="ECO:0000259" key="4">
    <source>
        <dbReference type="Pfam" id="PF10342"/>
    </source>
</evidence>
<dbReference type="InterPro" id="IPR018466">
    <property type="entry name" value="Kre9/Knh1-like_N"/>
</dbReference>
<accession>A0A6A6QYP4</accession>
<organism evidence="5 6">
    <name type="scientific">Lophium mytilinum</name>
    <dbReference type="NCBI Taxonomy" id="390894"/>
    <lineage>
        <taxon>Eukaryota</taxon>
        <taxon>Fungi</taxon>
        <taxon>Dikarya</taxon>
        <taxon>Ascomycota</taxon>
        <taxon>Pezizomycotina</taxon>
        <taxon>Dothideomycetes</taxon>
        <taxon>Pleosporomycetidae</taxon>
        <taxon>Mytilinidiales</taxon>
        <taxon>Mytilinidiaceae</taxon>
        <taxon>Lophium</taxon>
    </lineage>
</organism>
<sequence length="265" mass="27056">MYARSVLAAFAGLAAMASAYTTPVFQSTGYAVRTPGLAEIVPVGTPYKITWDVTKPEQKTVTLILLRGPSTNIKYLSTIVEDTPNTGSFEWTPAATLEPDTTHYGIQLIVDADGEYQYTSQFGISNPSYSKSSSSSSAVAPKTSSESKSAYPSSSSAIVSAASTPCSTSKAVVTPIYSANSTSAYITGTGTAYSTFVASTGAPHHNSSIIYPSKSMTVPSSLLTYTTGSAPSGTSASVPVGTGAAGHVKASLGLAGAIAGLVMVL</sequence>
<dbReference type="PANTHER" id="PTHR40633:SF1">
    <property type="entry name" value="GPI ANCHORED SERINE-THREONINE RICH PROTEIN (AFU_ORTHOLOGUE AFUA_1G03630)"/>
    <property type="match status" value="1"/>
</dbReference>
<evidence type="ECO:0000313" key="5">
    <source>
        <dbReference type="EMBL" id="KAF2497242.1"/>
    </source>
</evidence>
<gene>
    <name evidence="5" type="ORF">BU16DRAFT_560552</name>
</gene>
<keyword evidence="6" id="KW-1185">Reference proteome</keyword>
<dbReference type="Proteomes" id="UP000799750">
    <property type="component" value="Unassembled WGS sequence"/>
</dbReference>
<evidence type="ECO:0000256" key="2">
    <source>
        <dbReference type="SAM" id="MobiDB-lite"/>
    </source>
</evidence>
<name>A0A6A6QYP4_9PEZI</name>
<feature type="domain" description="Yeast cell wall synthesis Kre9/Knh1-like N-terminal" evidence="4">
    <location>
        <begin position="34"/>
        <end position="124"/>
    </location>
</feature>
<evidence type="ECO:0000313" key="6">
    <source>
        <dbReference type="Proteomes" id="UP000799750"/>
    </source>
</evidence>
<dbReference type="EMBL" id="MU004187">
    <property type="protein sequence ID" value="KAF2497242.1"/>
    <property type="molecule type" value="Genomic_DNA"/>
</dbReference>
<dbReference type="AlphaFoldDB" id="A0A6A6QYP4"/>
<proteinExistence type="predicted"/>
<keyword evidence="1 3" id="KW-0732">Signal</keyword>
<feature type="chain" id="PRO_5025681567" description="Yeast cell wall synthesis Kre9/Knh1-like N-terminal domain-containing protein" evidence="3">
    <location>
        <begin position="20"/>
        <end position="265"/>
    </location>
</feature>
<evidence type="ECO:0000256" key="1">
    <source>
        <dbReference type="ARBA" id="ARBA00022729"/>
    </source>
</evidence>
<dbReference type="InterPro" id="IPR052982">
    <property type="entry name" value="SRP1/TIP1-like"/>
</dbReference>
<feature type="signal peptide" evidence="3">
    <location>
        <begin position="1"/>
        <end position="19"/>
    </location>
</feature>
<reference evidence="5" key="1">
    <citation type="journal article" date="2020" name="Stud. Mycol.">
        <title>101 Dothideomycetes genomes: a test case for predicting lifestyles and emergence of pathogens.</title>
        <authorList>
            <person name="Haridas S."/>
            <person name="Albert R."/>
            <person name="Binder M."/>
            <person name="Bloem J."/>
            <person name="Labutti K."/>
            <person name="Salamov A."/>
            <person name="Andreopoulos B."/>
            <person name="Baker S."/>
            <person name="Barry K."/>
            <person name="Bills G."/>
            <person name="Bluhm B."/>
            <person name="Cannon C."/>
            <person name="Castanera R."/>
            <person name="Culley D."/>
            <person name="Daum C."/>
            <person name="Ezra D."/>
            <person name="Gonzalez J."/>
            <person name="Henrissat B."/>
            <person name="Kuo A."/>
            <person name="Liang C."/>
            <person name="Lipzen A."/>
            <person name="Lutzoni F."/>
            <person name="Magnuson J."/>
            <person name="Mondo S."/>
            <person name="Nolan M."/>
            <person name="Ohm R."/>
            <person name="Pangilinan J."/>
            <person name="Park H.-J."/>
            <person name="Ramirez L."/>
            <person name="Alfaro M."/>
            <person name="Sun H."/>
            <person name="Tritt A."/>
            <person name="Yoshinaga Y."/>
            <person name="Zwiers L.-H."/>
            <person name="Turgeon B."/>
            <person name="Goodwin S."/>
            <person name="Spatafora J."/>
            <person name="Crous P."/>
            <person name="Grigoriev I."/>
        </authorList>
    </citation>
    <scope>NUCLEOTIDE SEQUENCE</scope>
    <source>
        <strain evidence="5">CBS 269.34</strain>
    </source>
</reference>
<evidence type="ECO:0000256" key="3">
    <source>
        <dbReference type="SAM" id="SignalP"/>
    </source>
</evidence>
<dbReference type="Pfam" id="PF10342">
    <property type="entry name" value="Kre9_KNH"/>
    <property type="match status" value="1"/>
</dbReference>